<organism evidence="8 9">
    <name type="scientific">Cuscuta epithymum</name>
    <dbReference type="NCBI Taxonomy" id="186058"/>
    <lineage>
        <taxon>Eukaryota</taxon>
        <taxon>Viridiplantae</taxon>
        <taxon>Streptophyta</taxon>
        <taxon>Embryophyta</taxon>
        <taxon>Tracheophyta</taxon>
        <taxon>Spermatophyta</taxon>
        <taxon>Magnoliopsida</taxon>
        <taxon>eudicotyledons</taxon>
        <taxon>Gunneridae</taxon>
        <taxon>Pentapetalae</taxon>
        <taxon>asterids</taxon>
        <taxon>lamiids</taxon>
        <taxon>Solanales</taxon>
        <taxon>Convolvulaceae</taxon>
        <taxon>Cuscuteae</taxon>
        <taxon>Cuscuta</taxon>
        <taxon>Cuscuta subgen. Cuscuta</taxon>
    </lineage>
</organism>
<dbReference type="GO" id="GO:0006412">
    <property type="term" value="P:translation"/>
    <property type="evidence" value="ECO:0007669"/>
    <property type="project" value="InterPro"/>
</dbReference>
<protein>
    <recommendedName>
        <fullName evidence="7">Large ribosomal subunit protein bL32m</fullName>
    </recommendedName>
</protein>
<keyword evidence="3" id="KW-0809">Transit peptide</keyword>
<evidence type="ECO:0000256" key="6">
    <source>
        <dbReference type="ARBA" id="ARBA00023274"/>
    </source>
</evidence>
<dbReference type="GO" id="GO:0005762">
    <property type="term" value="C:mitochondrial large ribosomal subunit"/>
    <property type="evidence" value="ECO:0007669"/>
    <property type="project" value="TreeGrafter"/>
</dbReference>
<evidence type="ECO:0000256" key="1">
    <source>
        <dbReference type="ARBA" id="ARBA00004173"/>
    </source>
</evidence>
<comment type="caution">
    <text evidence="8">The sequence shown here is derived from an EMBL/GenBank/DDBJ whole genome shotgun (WGS) entry which is preliminary data.</text>
</comment>
<comment type="subcellular location">
    <subcellularLocation>
        <location evidence="1">Mitochondrion</location>
    </subcellularLocation>
</comment>
<dbReference type="InterPro" id="IPR051991">
    <property type="entry name" value="Mitoribosomal_protein_bL32"/>
</dbReference>
<proteinExistence type="inferred from homology"/>
<reference evidence="8" key="1">
    <citation type="submission" date="2022-07" db="EMBL/GenBank/DDBJ databases">
        <authorList>
            <person name="Macas J."/>
            <person name="Novak P."/>
            <person name="Neumann P."/>
        </authorList>
    </citation>
    <scope>NUCLEOTIDE SEQUENCE</scope>
</reference>
<name>A0AAV0CS31_9ASTE</name>
<evidence type="ECO:0000256" key="7">
    <source>
        <dbReference type="ARBA" id="ARBA00039935"/>
    </source>
</evidence>
<dbReference type="PANTHER" id="PTHR21026">
    <property type="entry name" value="39S RIBOSOMAL PROTEIN L32, MITOCHONDRIAL"/>
    <property type="match status" value="1"/>
</dbReference>
<evidence type="ECO:0000256" key="2">
    <source>
        <dbReference type="ARBA" id="ARBA00008560"/>
    </source>
</evidence>
<gene>
    <name evidence="8" type="ORF">CEPIT_LOCUS8793</name>
</gene>
<dbReference type="AlphaFoldDB" id="A0AAV0CS31"/>
<dbReference type="GO" id="GO:0003735">
    <property type="term" value="F:structural constituent of ribosome"/>
    <property type="evidence" value="ECO:0007669"/>
    <property type="project" value="TreeGrafter"/>
</dbReference>
<comment type="similarity">
    <text evidence="2">Belongs to the bacterial ribosomal protein bL32 family.</text>
</comment>
<dbReference type="InterPro" id="IPR011332">
    <property type="entry name" value="Ribosomal_zn-bd"/>
</dbReference>
<dbReference type="SUPFAM" id="SSF57829">
    <property type="entry name" value="Zn-binding ribosomal proteins"/>
    <property type="match status" value="1"/>
</dbReference>
<evidence type="ECO:0000313" key="8">
    <source>
        <dbReference type="EMBL" id="CAH9084101.1"/>
    </source>
</evidence>
<dbReference type="Proteomes" id="UP001152523">
    <property type="component" value="Unassembled WGS sequence"/>
</dbReference>
<evidence type="ECO:0000313" key="9">
    <source>
        <dbReference type="Proteomes" id="UP001152523"/>
    </source>
</evidence>
<dbReference type="PANTHER" id="PTHR21026:SF2">
    <property type="entry name" value="LARGE RIBOSOMAL SUBUNIT PROTEIN BL32M"/>
    <property type="match status" value="1"/>
</dbReference>
<keyword evidence="6" id="KW-0687">Ribonucleoprotein</keyword>
<keyword evidence="9" id="KW-1185">Reference proteome</keyword>
<keyword evidence="5" id="KW-0496">Mitochondrion</keyword>
<keyword evidence="4" id="KW-0689">Ribosomal protein</keyword>
<accession>A0AAV0CS31</accession>
<evidence type="ECO:0000256" key="5">
    <source>
        <dbReference type="ARBA" id="ARBA00023128"/>
    </source>
</evidence>
<sequence length="209" mass="23307">MAFRVASARTCLGSGYSLGFMFNVHRFAHVIARPAQMDGDIRNPLFTSPTMALPESQEGNEGSTRYGFQDIPFFEGSMELMAVPKKKVSRHKRGIRNGPKALKPQPVIICCKHSFGDPNSHKGAMFLQLQLLLSCNNFKRGFVAESNYHTSFVVAGLGKTQSSREYHVIFAKGWLKHGELTRKSACFLCIHRRACTLIFNSSQFLSLAS</sequence>
<evidence type="ECO:0000256" key="4">
    <source>
        <dbReference type="ARBA" id="ARBA00022980"/>
    </source>
</evidence>
<evidence type="ECO:0000256" key="3">
    <source>
        <dbReference type="ARBA" id="ARBA00022946"/>
    </source>
</evidence>
<dbReference type="EMBL" id="CAMAPF010000045">
    <property type="protein sequence ID" value="CAH9084101.1"/>
    <property type="molecule type" value="Genomic_DNA"/>
</dbReference>